<evidence type="ECO:0000313" key="4">
    <source>
        <dbReference type="Proteomes" id="UP000507470"/>
    </source>
</evidence>
<evidence type="ECO:0000256" key="2">
    <source>
        <dbReference type="SAM" id="Phobius"/>
    </source>
</evidence>
<evidence type="ECO:0000256" key="1">
    <source>
        <dbReference type="SAM" id="MobiDB-lite"/>
    </source>
</evidence>
<reference evidence="3 4" key="1">
    <citation type="submission" date="2020-06" db="EMBL/GenBank/DDBJ databases">
        <authorList>
            <person name="Li R."/>
            <person name="Bekaert M."/>
        </authorList>
    </citation>
    <scope>NUCLEOTIDE SEQUENCE [LARGE SCALE GENOMIC DNA]</scope>
    <source>
        <strain evidence="4">wild</strain>
    </source>
</reference>
<evidence type="ECO:0000313" key="3">
    <source>
        <dbReference type="EMBL" id="CAC5420934.1"/>
    </source>
</evidence>
<dbReference type="AlphaFoldDB" id="A0A6J8EJZ4"/>
<accession>A0A6J8EJZ4</accession>
<keyword evidence="2" id="KW-1133">Transmembrane helix</keyword>
<proteinExistence type="predicted"/>
<name>A0A6J8EJZ4_MYTCO</name>
<feature type="transmembrane region" description="Helical" evidence="2">
    <location>
        <begin position="74"/>
        <end position="97"/>
    </location>
</feature>
<sequence>MKIQIPYRCHNVYGCIEDSGEIAPKQETFPTEMYSTQGNSQKMLSFTTDPRDLTSRIVMIPSTDTGLGIINTEVFIYTLCGVSIFLILSFSFVCFCVHIKSKKTKLNVNRNIDINQHINGNEDGNNDDDDNEISQSSSTERETGHDYDEIDERNMSDFFRISSSDQGHLDNDNSSESSDGIRLPSDGYLNPYNPLQFMLQQSENKQEHSDENNHPSNKNVVYTNLYQSLKSKREDELRLYARCHSVEYLELVDEPLKNNNDQSIKEYSQRFVKTL</sequence>
<keyword evidence="4" id="KW-1185">Reference proteome</keyword>
<dbReference type="Proteomes" id="UP000507470">
    <property type="component" value="Unassembled WGS sequence"/>
</dbReference>
<organism evidence="3 4">
    <name type="scientific">Mytilus coruscus</name>
    <name type="common">Sea mussel</name>
    <dbReference type="NCBI Taxonomy" id="42192"/>
    <lineage>
        <taxon>Eukaryota</taxon>
        <taxon>Metazoa</taxon>
        <taxon>Spiralia</taxon>
        <taxon>Lophotrochozoa</taxon>
        <taxon>Mollusca</taxon>
        <taxon>Bivalvia</taxon>
        <taxon>Autobranchia</taxon>
        <taxon>Pteriomorphia</taxon>
        <taxon>Mytilida</taxon>
        <taxon>Mytiloidea</taxon>
        <taxon>Mytilidae</taxon>
        <taxon>Mytilinae</taxon>
        <taxon>Mytilus</taxon>
    </lineage>
</organism>
<feature type="compositionally biased region" description="Basic and acidic residues" evidence="1">
    <location>
        <begin position="139"/>
        <end position="149"/>
    </location>
</feature>
<gene>
    <name evidence="3" type="ORF">MCOR_53112</name>
</gene>
<feature type="region of interest" description="Disordered" evidence="1">
    <location>
        <begin position="162"/>
        <end position="186"/>
    </location>
</feature>
<dbReference type="EMBL" id="CACVKT020009197">
    <property type="protein sequence ID" value="CAC5420934.1"/>
    <property type="molecule type" value="Genomic_DNA"/>
</dbReference>
<dbReference type="OrthoDB" id="10398285at2759"/>
<keyword evidence="2" id="KW-0472">Membrane</keyword>
<protein>
    <submittedName>
        <fullName evidence="3">Uncharacterized protein</fullName>
    </submittedName>
</protein>
<keyword evidence="2" id="KW-0812">Transmembrane</keyword>
<feature type="region of interest" description="Disordered" evidence="1">
    <location>
        <begin position="117"/>
        <end position="149"/>
    </location>
</feature>
<feature type="compositionally biased region" description="Polar residues" evidence="1">
    <location>
        <begin position="162"/>
        <end position="178"/>
    </location>
</feature>